<name>A0A0E0F3L6_9ORYZ</name>
<organism evidence="3">
    <name type="scientific">Oryza meridionalis</name>
    <dbReference type="NCBI Taxonomy" id="40149"/>
    <lineage>
        <taxon>Eukaryota</taxon>
        <taxon>Viridiplantae</taxon>
        <taxon>Streptophyta</taxon>
        <taxon>Embryophyta</taxon>
        <taxon>Tracheophyta</taxon>
        <taxon>Spermatophyta</taxon>
        <taxon>Magnoliopsida</taxon>
        <taxon>Liliopsida</taxon>
        <taxon>Poales</taxon>
        <taxon>Poaceae</taxon>
        <taxon>BOP clade</taxon>
        <taxon>Oryzoideae</taxon>
        <taxon>Oryzeae</taxon>
        <taxon>Oryzinae</taxon>
        <taxon>Oryza</taxon>
    </lineage>
</organism>
<dbReference type="Gramene" id="OMERI11G05520.1">
    <property type="protein sequence ID" value="OMERI11G05520.1"/>
    <property type="gene ID" value="OMERI11G05520"/>
</dbReference>
<accession>A0A0E0F3L6</accession>
<dbReference type="EnsemblPlants" id="OMERI11G05520.1">
    <property type="protein sequence ID" value="OMERI11G05520.1"/>
    <property type="gene ID" value="OMERI11G05520"/>
</dbReference>
<evidence type="ECO:0000256" key="1">
    <source>
        <dbReference type="SAM" id="MobiDB-lite"/>
    </source>
</evidence>
<feature type="compositionally biased region" description="Polar residues" evidence="1">
    <location>
        <begin position="47"/>
        <end position="62"/>
    </location>
</feature>
<feature type="signal peptide" evidence="2">
    <location>
        <begin position="1"/>
        <end position="29"/>
    </location>
</feature>
<evidence type="ECO:0000256" key="2">
    <source>
        <dbReference type="SAM" id="SignalP"/>
    </source>
</evidence>
<feature type="compositionally biased region" description="Basic and acidic residues" evidence="1">
    <location>
        <begin position="100"/>
        <end position="112"/>
    </location>
</feature>
<evidence type="ECO:0000313" key="4">
    <source>
        <dbReference type="Proteomes" id="UP000008021"/>
    </source>
</evidence>
<feature type="region of interest" description="Disordered" evidence="1">
    <location>
        <begin position="38"/>
        <end position="139"/>
    </location>
</feature>
<dbReference type="AlphaFoldDB" id="A0A0E0F3L6"/>
<dbReference type="Proteomes" id="UP000008021">
    <property type="component" value="Chromosome 11"/>
</dbReference>
<sequence length="179" mass="18520">MSALHLSSSLSFLSPFFFFLPVAVCSVTAATPGARAAYSAPVATGGPPSSSHAASLRSTLLPCSTPRRAGQRSSMAAPRHRRPSPAPHVVGELVPPGDAEEARGLRPRDLDPPRQASSSAVSTAATARPHPAVSDVRSSTILASPRRPFIASHHHDSVDGPHGFVEAGIAIEAVADELE</sequence>
<reference evidence="3" key="1">
    <citation type="submission" date="2015-04" db="UniProtKB">
        <authorList>
            <consortium name="EnsemblPlants"/>
        </authorList>
    </citation>
    <scope>IDENTIFICATION</scope>
</reference>
<feature type="compositionally biased region" description="Low complexity" evidence="1">
    <location>
        <begin position="113"/>
        <end position="127"/>
    </location>
</feature>
<protein>
    <submittedName>
        <fullName evidence="3">Uncharacterized protein</fullName>
    </submittedName>
</protein>
<dbReference type="HOGENOM" id="CLU_1505744_0_0_1"/>
<proteinExistence type="predicted"/>
<keyword evidence="4" id="KW-1185">Reference proteome</keyword>
<evidence type="ECO:0000313" key="3">
    <source>
        <dbReference type="EnsemblPlants" id="OMERI11G05520.1"/>
    </source>
</evidence>
<reference evidence="3" key="2">
    <citation type="submission" date="2018-05" db="EMBL/GenBank/DDBJ databases">
        <title>OmerRS3 (Oryza meridionalis Reference Sequence Version 3).</title>
        <authorList>
            <person name="Zhang J."/>
            <person name="Kudrna D."/>
            <person name="Lee S."/>
            <person name="Talag J."/>
            <person name="Welchert J."/>
            <person name="Wing R.A."/>
        </authorList>
    </citation>
    <scope>NUCLEOTIDE SEQUENCE [LARGE SCALE GENOMIC DNA]</scope>
    <source>
        <strain evidence="3">cv. OR44</strain>
    </source>
</reference>
<feature type="chain" id="PRO_5002358950" evidence="2">
    <location>
        <begin position="30"/>
        <end position="179"/>
    </location>
</feature>
<keyword evidence="2" id="KW-0732">Signal</keyword>